<evidence type="ECO:0000256" key="1">
    <source>
        <dbReference type="SAM" id="MobiDB-lite"/>
    </source>
</evidence>
<dbReference type="AlphaFoldDB" id="A0A161MIG4"/>
<name>A0A161MIG4_TRIIF</name>
<sequence length="86" mass="9497">TKDNNDEAKEGQPNKTGDKTGQETSAEVEGDFVETQGVPRGTSSSYHTRQEELDAQFITEAEILSLRINIEQELASWSQPPDSEEA</sequence>
<accession>A0A161MIG4</accession>
<feature type="non-terminal residue" evidence="2">
    <location>
        <position position="1"/>
    </location>
</feature>
<reference evidence="2" key="2">
    <citation type="journal article" date="2017" name="J. Med. Entomol.">
        <title>Transcriptome Analysis of the Triatoma infestans (Hemiptera: Reduviidae) Integument.</title>
        <authorList>
            <person name="Calderon-Fernandez G.M."/>
            <person name="Moriconi D.E."/>
            <person name="Dulbecco A.B."/>
            <person name="Juarez M.P."/>
        </authorList>
    </citation>
    <scope>NUCLEOTIDE SEQUENCE</scope>
    <source>
        <strain evidence="2">Int1</strain>
        <tissue evidence="2">Integument</tissue>
    </source>
</reference>
<dbReference type="EMBL" id="GEMB01006120">
    <property type="protein sequence ID" value="JAR97207.1"/>
    <property type="molecule type" value="Transcribed_RNA"/>
</dbReference>
<protein>
    <submittedName>
        <fullName evidence="2">Midasin-like protein</fullName>
    </submittedName>
</protein>
<proteinExistence type="predicted"/>
<organism evidence="2">
    <name type="scientific">Triatoma infestans</name>
    <name type="common">Assassin bug</name>
    <dbReference type="NCBI Taxonomy" id="30076"/>
    <lineage>
        <taxon>Eukaryota</taxon>
        <taxon>Metazoa</taxon>
        <taxon>Ecdysozoa</taxon>
        <taxon>Arthropoda</taxon>
        <taxon>Hexapoda</taxon>
        <taxon>Insecta</taxon>
        <taxon>Pterygota</taxon>
        <taxon>Neoptera</taxon>
        <taxon>Paraneoptera</taxon>
        <taxon>Hemiptera</taxon>
        <taxon>Heteroptera</taxon>
        <taxon>Panheteroptera</taxon>
        <taxon>Cimicomorpha</taxon>
        <taxon>Reduviidae</taxon>
        <taxon>Triatominae</taxon>
        <taxon>Triatoma</taxon>
    </lineage>
</organism>
<reference evidence="2" key="1">
    <citation type="submission" date="2016-04" db="EMBL/GenBank/DDBJ databases">
        <authorList>
            <person name="Calderon-Fernandez G.M.Sr."/>
        </authorList>
    </citation>
    <scope>NUCLEOTIDE SEQUENCE</scope>
    <source>
        <strain evidence="2">Int1</strain>
        <tissue evidence="2">Integument</tissue>
    </source>
</reference>
<feature type="non-terminal residue" evidence="2">
    <location>
        <position position="86"/>
    </location>
</feature>
<evidence type="ECO:0000313" key="2">
    <source>
        <dbReference type="EMBL" id="JAR97207.1"/>
    </source>
</evidence>
<feature type="region of interest" description="Disordered" evidence="1">
    <location>
        <begin position="1"/>
        <end position="49"/>
    </location>
</feature>
<feature type="compositionally biased region" description="Basic and acidic residues" evidence="1">
    <location>
        <begin position="1"/>
        <end position="21"/>
    </location>
</feature>